<sequence>MGADVVKDSELNKHVFLAKLITQYARVHRKAVGPVAEEYIRQIGIRTGEWIEGYYKGYSSPWTIEQYVDILIDLKNKIGGQFELLSIDGDRIVMKAIQCPFGDDVTHAPHLCMMTSSVFGGIAARHFGYGKVSLRKQMALGHENCEIAIYLSPDDSEEGIEYKDLAISPAQADPFLWEEETITMLNEELKRTDELMIKLLDELEELRGKVKEDGKMKR</sequence>
<dbReference type="AlphaFoldDB" id="A0A0V8JCL9"/>
<dbReference type="OrthoDB" id="260231at2"/>
<evidence type="ECO:0000313" key="4">
    <source>
        <dbReference type="Proteomes" id="UP000054099"/>
    </source>
</evidence>
<evidence type="ECO:0000259" key="2">
    <source>
        <dbReference type="Pfam" id="PF18546"/>
    </source>
</evidence>
<keyword evidence="4" id="KW-1185">Reference proteome</keyword>
<gene>
    <name evidence="3" type="ORF">AS030_03785</name>
</gene>
<reference evidence="3 4" key="1">
    <citation type="journal article" date="2014" name="Antonie Van Leeuwenhoek">
        <title>Fictibacillus enclensis sp. nov., isolated from marine sediment.</title>
        <authorList>
            <person name="Dastager S.G."/>
            <person name="Mawlankar R."/>
            <person name="Srinivasan K."/>
            <person name="Tang S.K."/>
            <person name="Lee J.C."/>
            <person name="Ramana V.V."/>
            <person name="Shouche Y.S."/>
        </authorList>
    </citation>
    <scope>NUCLEOTIDE SEQUENCE [LARGE SCALE GENOMIC DNA]</scope>
    <source>
        <strain evidence="3 4">NIO-1003</strain>
    </source>
</reference>
<dbReference type="InterPro" id="IPR041359">
    <property type="entry name" value="MetOD1"/>
</dbReference>
<feature type="coiled-coil region" evidence="1">
    <location>
        <begin position="182"/>
        <end position="209"/>
    </location>
</feature>
<dbReference type="Proteomes" id="UP000054099">
    <property type="component" value="Unassembled WGS sequence"/>
</dbReference>
<evidence type="ECO:0000313" key="3">
    <source>
        <dbReference type="EMBL" id="KSU84666.1"/>
    </source>
</evidence>
<comment type="caution">
    <text evidence="3">The sequence shown here is derived from an EMBL/GenBank/DDBJ whole genome shotgun (WGS) entry which is preliminary data.</text>
</comment>
<dbReference type="EMBL" id="LNQN01000001">
    <property type="protein sequence ID" value="KSU84666.1"/>
    <property type="molecule type" value="Genomic_DNA"/>
</dbReference>
<dbReference type="Pfam" id="PF18546">
    <property type="entry name" value="MetOD1"/>
    <property type="match status" value="1"/>
</dbReference>
<protein>
    <submittedName>
        <fullName evidence="3">Fis family transcriptional regulator</fullName>
    </submittedName>
</protein>
<accession>A0A0V8JCL9</accession>
<name>A0A0V8JCL9_9BACL</name>
<organism evidence="3 4">
    <name type="scientific">Fictibacillus enclensis</name>
    <dbReference type="NCBI Taxonomy" id="1017270"/>
    <lineage>
        <taxon>Bacteria</taxon>
        <taxon>Bacillati</taxon>
        <taxon>Bacillota</taxon>
        <taxon>Bacilli</taxon>
        <taxon>Bacillales</taxon>
        <taxon>Fictibacillaceae</taxon>
        <taxon>Fictibacillus</taxon>
    </lineage>
</organism>
<evidence type="ECO:0000256" key="1">
    <source>
        <dbReference type="SAM" id="Coils"/>
    </source>
</evidence>
<keyword evidence="1" id="KW-0175">Coiled coil</keyword>
<proteinExistence type="predicted"/>
<feature type="domain" description="Metanogen output" evidence="2">
    <location>
        <begin position="68"/>
        <end position="149"/>
    </location>
</feature>